<dbReference type="PANTHER" id="PTHR38033">
    <property type="entry name" value="MEMBRANE PROTEIN-RELATED"/>
    <property type="match status" value="1"/>
</dbReference>
<sequence>MPAMTDMPASRLFDEIFSRWLIQFERWKTATLPPAELHQQAFDLSHQAMAEYSRRLTRELGAPFRLQIDAAVYALVALMDETILCCREWPALSLWQACPLEYDLWQTHSAGDELPLRIQTLLTERNPAMRDLAALYLRCLTLGFGVNRQNFSADGHRETCRLLWQFAFQHEPQPSEIPQRLEEEVLGQPLQLPPRRRLADNSRLHLTAVVVLFALLLLSQRLWFSIEDAIGINTLPDFQVMQYCQGDDK</sequence>
<gene>
    <name evidence="2" type="ORF">CEW81_21785</name>
</gene>
<dbReference type="Gene3D" id="1.25.40.590">
    <property type="entry name" value="Type IV / VI secretion system, DotU"/>
    <property type="match status" value="1"/>
</dbReference>
<dbReference type="AlphaFoldDB" id="A0A248KK80"/>
<evidence type="ECO:0000313" key="2">
    <source>
        <dbReference type="EMBL" id="ASG64225.1"/>
    </source>
</evidence>
<dbReference type="Proteomes" id="UP000197098">
    <property type="component" value="Chromosome"/>
</dbReference>
<organism evidence="2 3">
    <name type="scientific">Kluyvera genomosp. 3</name>
    <dbReference type="NCBI Taxonomy" id="2774055"/>
    <lineage>
        <taxon>Bacteria</taxon>
        <taxon>Pseudomonadati</taxon>
        <taxon>Pseudomonadota</taxon>
        <taxon>Gammaproteobacteria</taxon>
        <taxon>Enterobacterales</taxon>
        <taxon>Enterobacteriaceae</taxon>
        <taxon>Kluyvera</taxon>
    </lineage>
</organism>
<dbReference type="InterPro" id="IPR017732">
    <property type="entry name" value="T4/T6SS_DotU"/>
</dbReference>
<reference evidence="2 3" key="1">
    <citation type="submission" date="2017-06" db="EMBL/GenBank/DDBJ databases">
        <title>Origin of plasmid-mediated fosfomycin resistance gene fosA3.</title>
        <authorList>
            <person name="Ito R."/>
            <person name="Pacey M.P."/>
            <person name="Doi Y."/>
        </authorList>
    </citation>
    <scope>NUCLEOTIDE SEQUENCE [LARGE SCALE GENOMIC DNA]</scope>
    <source>
        <strain evidence="2 3">YDC799</strain>
    </source>
</reference>
<proteinExistence type="predicted"/>
<dbReference type="EMBL" id="CP022114">
    <property type="protein sequence ID" value="ASG64225.1"/>
    <property type="molecule type" value="Genomic_DNA"/>
</dbReference>
<name>A0A248KK80_9ENTR</name>
<accession>A0A248KK80</accession>
<protein>
    <submittedName>
        <fullName evidence="2">T6SS protein Cts2U</fullName>
    </submittedName>
</protein>
<evidence type="ECO:0000259" key="1">
    <source>
        <dbReference type="Pfam" id="PF09850"/>
    </source>
</evidence>
<evidence type="ECO:0000313" key="3">
    <source>
        <dbReference type="Proteomes" id="UP000197098"/>
    </source>
</evidence>
<dbReference type="Pfam" id="PF09850">
    <property type="entry name" value="DotU"/>
    <property type="match status" value="1"/>
</dbReference>
<dbReference type="PANTHER" id="PTHR38033:SF1">
    <property type="entry name" value="DOTU FAMILY TYPE IV_VI SECRETION SYSTEM PROTEIN"/>
    <property type="match status" value="1"/>
</dbReference>
<dbReference type="InterPro" id="IPR038522">
    <property type="entry name" value="T4/T6SS_DotU_sf"/>
</dbReference>
<feature type="domain" description="Type IV / VI secretion system DotU" evidence="1">
    <location>
        <begin position="66"/>
        <end position="219"/>
    </location>
</feature>